<dbReference type="InterPro" id="IPR036380">
    <property type="entry name" value="Isochorismatase-like_sf"/>
</dbReference>
<evidence type="ECO:0000259" key="1">
    <source>
        <dbReference type="Pfam" id="PF00857"/>
    </source>
</evidence>
<gene>
    <name evidence="2" type="ORF">MUDAN_MDHGFNIF_01040</name>
</gene>
<organism evidence="2 3">
    <name type="scientific">Lactiplantibacillus mudanjiangensis</name>
    <dbReference type="NCBI Taxonomy" id="1296538"/>
    <lineage>
        <taxon>Bacteria</taxon>
        <taxon>Bacillati</taxon>
        <taxon>Bacillota</taxon>
        <taxon>Bacilli</taxon>
        <taxon>Lactobacillales</taxon>
        <taxon>Lactobacillaceae</taxon>
        <taxon>Lactiplantibacillus</taxon>
    </lineage>
</organism>
<sequence length="88" mass="9830">MIDECLSYQQLLLKPSFQPLRQNQIQRLAATGFTLDNGIRKTVADATKIGIETVILKDAVVARNSTTFQTVLPQFDQVSRMADFLATD</sequence>
<dbReference type="SUPFAM" id="SSF52499">
    <property type="entry name" value="Isochorismatase-like hydrolases"/>
    <property type="match status" value="1"/>
</dbReference>
<dbReference type="Pfam" id="PF00857">
    <property type="entry name" value="Isochorismatase"/>
    <property type="match status" value="1"/>
</dbReference>
<dbReference type="AlphaFoldDB" id="A0A660E5R3"/>
<proteinExistence type="predicted"/>
<dbReference type="InterPro" id="IPR000868">
    <property type="entry name" value="Isochorismatase-like_dom"/>
</dbReference>
<dbReference type="EMBL" id="UYIG01000141">
    <property type="protein sequence ID" value="VDG29485.1"/>
    <property type="molecule type" value="Genomic_DNA"/>
</dbReference>
<accession>A0A660E5R3</accession>
<evidence type="ECO:0000313" key="2">
    <source>
        <dbReference type="EMBL" id="VDG29485.1"/>
    </source>
</evidence>
<keyword evidence="3" id="KW-1185">Reference proteome</keyword>
<name>A0A660E5R3_9LACO</name>
<feature type="domain" description="Isochorismatase-like" evidence="1">
    <location>
        <begin position="20"/>
        <end position="72"/>
    </location>
</feature>
<dbReference type="RefSeq" id="WP_165450082.1">
    <property type="nucleotide sequence ID" value="NZ_UYIE01000001.1"/>
</dbReference>
<protein>
    <recommendedName>
        <fullName evidence="1">Isochorismatase-like domain-containing protein</fullName>
    </recommendedName>
</protein>
<dbReference type="Proteomes" id="UP000289996">
    <property type="component" value="Unassembled WGS sequence"/>
</dbReference>
<evidence type="ECO:0000313" key="3">
    <source>
        <dbReference type="Proteomes" id="UP000289996"/>
    </source>
</evidence>
<dbReference type="Gene3D" id="3.40.50.850">
    <property type="entry name" value="Isochorismatase-like"/>
    <property type="match status" value="1"/>
</dbReference>
<reference evidence="2 3" key="1">
    <citation type="submission" date="2018-11" db="EMBL/GenBank/DDBJ databases">
        <authorList>
            <person name="Wuyts S."/>
        </authorList>
    </citation>
    <scope>NUCLEOTIDE SEQUENCE [LARGE SCALE GENOMIC DNA]</scope>
    <source>
        <strain evidence="2">Lactobacillus mudanjiangensis AMBF249</strain>
    </source>
</reference>